<dbReference type="EMBL" id="LJSN01000007">
    <property type="protein sequence ID" value="PNE35790.1"/>
    <property type="molecule type" value="Genomic_DNA"/>
</dbReference>
<evidence type="ECO:0000313" key="3">
    <source>
        <dbReference type="Proteomes" id="UP000236047"/>
    </source>
</evidence>
<feature type="region of interest" description="Disordered" evidence="1">
    <location>
        <begin position="1"/>
        <end position="28"/>
    </location>
</feature>
<proteinExistence type="predicted"/>
<name>A0A2N8P425_STRNR</name>
<keyword evidence="3" id="KW-1185">Reference proteome</keyword>
<dbReference type="AlphaFoldDB" id="A0A2N8P425"/>
<reference evidence="3" key="1">
    <citation type="submission" date="2015-09" db="EMBL/GenBank/DDBJ databases">
        <authorList>
            <person name="Graham D.E."/>
            <person name="Mahan K.M."/>
            <person name="Klingeman D.M."/>
            <person name="Fida T."/>
            <person name="Giannone R.J."/>
            <person name="Hettich R.L."/>
            <person name="Parry R.J."/>
            <person name="Spain J.C."/>
        </authorList>
    </citation>
    <scope>NUCLEOTIDE SEQUENCE [LARGE SCALE GENOMIC DNA]</scope>
    <source>
        <strain evidence="3">JCM 4701</strain>
    </source>
</reference>
<comment type="caution">
    <text evidence="2">The sequence shown here is derived from an EMBL/GenBank/DDBJ whole genome shotgun (WGS) entry which is preliminary data.</text>
</comment>
<organism evidence="2 3">
    <name type="scientific">Streptomyces noursei</name>
    <name type="common">Streptomyces albulus</name>
    <dbReference type="NCBI Taxonomy" id="1971"/>
    <lineage>
        <taxon>Bacteria</taxon>
        <taxon>Bacillati</taxon>
        <taxon>Actinomycetota</taxon>
        <taxon>Actinomycetes</taxon>
        <taxon>Kitasatosporales</taxon>
        <taxon>Streptomycetaceae</taxon>
        <taxon>Streptomyces</taxon>
    </lineage>
</organism>
<evidence type="ECO:0000256" key="1">
    <source>
        <dbReference type="SAM" id="MobiDB-lite"/>
    </source>
</evidence>
<evidence type="ECO:0000313" key="2">
    <source>
        <dbReference type="EMBL" id="PNE35790.1"/>
    </source>
</evidence>
<accession>A0A2N8P425</accession>
<protein>
    <submittedName>
        <fullName evidence="2">Uncharacterized protein</fullName>
    </submittedName>
</protein>
<sequence length="208" mass="22907">MPKPPSPSGPGARRSSVAGYAPNGALGAAGTPLGRAVAEFLDEAAAGRQRGVKSPITTRRGLDARLRQLNEHRDIAIQHGVKLSSLNNWTNGRRDPRKRKASLEKIERAYQAVLAQRSTAGRRAVRKEFDRGRGANIQVTPLNQAAVREKHRRVIQPGEIRISEYRWAPLLKAWERGDYDEMEDLAFAAMEEGGEYLVYAWVGSAAVA</sequence>
<dbReference type="RefSeq" id="WP_102927065.1">
    <property type="nucleotide sequence ID" value="NZ_LJSN01000007.1"/>
</dbReference>
<dbReference type="Proteomes" id="UP000236047">
    <property type="component" value="Unassembled WGS sequence"/>
</dbReference>
<gene>
    <name evidence="2" type="ORF">AOB60_43185</name>
</gene>